<proteinExistence type="predicted"/>
<comment type="caution">
    <text evidence="1">The sequence shown here is derived from an EMBL/GenBank/DDBJ whole genome shotgun (WGS) entry which is preliminary data.</text>
</comment>
<dbReference type="EMBL" id="CM046114">
    <property type="protein sequence ID" value="KAI8419682.1"/>
    <property type="molecule type" value="Genomic_DNA"/>
</dbReference>
<sequence>MHIQCTICSDLVNQAESLYVTKCGHIFHHQCLAQWIERSKSCPQCRNKVTERCMFRVFPTVSEGSREDAATLQARLDHAALQLRTHQAQLKDLHEQLAQATANSTHKDALVAAAEKRLVAQECALAALRQKLAHAADRTRDTERLQRDNEQLHRTLHTLNGLQRVLQATAGEVEDTLRDYSDPRTVATFAAALKR</sequence>
<evidence type="ECO:0000313" key="2">
    <source>
        <dbReference type="Proteomes" id="UP001064048"/>
    </source>
</evidence>
<dbReference type="Proteomes" id="UP001064048">
    <property type="component" value="Chromosome 14"/>
</dbReference>
<keyword evidence="2" id="KW-1185">Reference proteome</keyword>
<protein>
    <submittedName>
        <fullName evidence="1">Uncharacterized protein</fullName>
    </submittedName>
</protein>
<evidence type="ECO:0000313" key="1">
    <source>
        <dbReference type="EMBL" id="KAI8419682.1"/>
    </source>
</evidence>
<gene>
    <name evidence="1" type="ORF">MSG28_008372</name>
</gene>
<organism evidence="1 2">
    <name type="scientific">Choristoneura fumiferana</name>
    <name type="common">Spruce budworm moth</name>
    <name type="synonym">Archips fumiferana</name>
    <dbReference type="NCBI Taxonomy" id="7141"/>
    <lineage>
        <taxon>Eukaryota</taxon>
        <taxon>Metazoa</taxon>
        <taxon>Ecdysozoa</taxon>
        <taxon>Arthropoda</taxon>
        <taxon>Hexapoda</taxon>
        <taxon>Insecta</taxon>
        <taxon>Pterygota</taxon>
        <taxon>Neoptera</taxon>
        <taxon>Endopterygota</taxon>
        <taxon>Lepidoptera</taxon>
        <taxon>Glossata</taxon>
        <taxon>Ditrysia</taxon>
        <taxon>Tortricoidea</taxon>
        <taxon>Tortricidae</taxon>
        <taxon>Tortricinae</taxon>
        <taxon>Choristoneura</taxon>
    </lineage>
</organism>
<reference evidence="1 2" key="1">
    <citation type="journal article" date="2022" name="Genome Biol. Evol.">
        <title>The Spruce Budworm Genome: Reconstructing the Evolutionary History of Antifreeze Proteins.</title>
        <authorList>
            <person name="Beliveau C."/>
            <person name="Gagne P."/>
            <person name="Picq S."/>
            <person name="Vernygora O."/>
            <person name="Keeling C.I."/>
            <person name="Pinkney K."/>
            <person name="Doucet D."/>
            <person name="Wen F."/>
            <person name="Johnston J.S."/>
            <person name="Maaroufi H."/>
            <person name="Boyle B."/>
            <person name="Laroche J."/>
            <person name="Dewar K."/>
            <person name="Juretic N."/>
            <person name="Blackburn G."/>
            <person name="Nisole A."/>
            <person name="Brunet B."/>
            <person name="Brandao M."/>
            <person name="Lumley L."/>
            <person name="Duan J."/>
            <person name="Quan G."/>
            <person name="Lucarotti C.J."/>
            <person name="Roe A.D."/>
            <person name="Sperling F.A.H."/>
            <person name="Levesque R.C."/>
            <person name="Cusson M."/>
        </authorList>
    </citation>
    <scope>NUCLEOTIDE SEQUENCE [LARGE SCALE GENOMIC DNA]</scope>
    <source>
        <strain evidence="1">Glfc:IPQL:Cfum</strain>
    </source>
</reference>
<accession>A0ACC0J4T4</accession>
<name>A0ACC0J4T4_CHOFU</name>